<reference evidence="7" key="1">
    <citation type="submission" date="2020-07" db="EMBL/GenBank/DDBJ databases">
        <title>Genome sequence and genetic diversity analysis of an under-domesticated orphan crop, white fonio (Digitaria exilis).</title>
        <authorList>
            <person name="Bennetzen J.L."/>
            <person name="Chen S."/>
            <person name="Ma X."/>
            <person name="Wang X."/>
            <person name="Yssel A.E.J."/>
            <person name="Chaluvadi S.R."/>
            <person name="Johnson M."/>
            <person name="Gangashetty P."/>
            <person name="Hamidou F."/>
            <person name="Sanogo M.D."/>
            <person name="Zwaenepoel A."/>
            <person name="Wallace J."/>
            <person name="Van De Peer Y."/>
            <person name="Van Deynze A."/>
        </authorList>
    </citation>
    <scope>NUCLEOTIDE SEQUENCE</scope>
    <source>
        <tissue evidence="7">Leaves</tissue>
    </source>
</reference>
<dbReference type="AlphaFoldDB" id="A0A835AHY1"/>
<evidence type="ECO:0000259" key="5">
    <source>
        <dbReference type="Pfam" id="PF13947"/>
    </source>
</evidence>
<comment type="subcellular location">
    <subcellularLocation>
        <location evidence="1">Membrane</location>
        <topology evidence="1">Single-pass membrane protein</topology>
    </subcellularLocation>
</comment>
<dbReference type="InterPro" id="IPR025287">
    <property type="entry name" value="WAK_GUB"/>
</dbReference>
<evidence type="ECO:0000259" key="6">
    <source>
        <dbReference type="Pfam" id="PF14380"/>
    </source>
</evidence>
<feature type="domain" description="Wall-associated receptor kinase galacturonan-binding" evidence="5">
    <location>
        <begin position="269"/>
        <end position="342"/>
    </location>
</feature>
<protein>
    <submittedName>
        <fullName evidence="7">Uncharacterized protein</fullName>
    </submittedName>
</protein>
<dbReference type="PANTHER" id="PTHR33138">
    <property type="entry name" value="OS01G0690200 PROTEIN"/>
    <property type="match status" value="1"/>
</dbReference>
<dbReference type="Pfam" id="PF13947">
    <property type="entry name" value="GUB_WAK_bind"/>
    <property type="match status" value="3"/>
</dbReference>
<accession>A0A835AHY1</accession>
<dbReference type="PANTHER" id="PTHR33138:SF24">
    <property type="entry name" value="WALL-ASSOCIATED RECEPTOR KINASE GALACTURONAN-BINDING DOMAIN-CONTAINING PROTEIN"/>
    <property type="match status" value="1"/>
</dbReference>
<feature type="domain" description="Wall-associated receptor kinase galacturonan-binding" evidence="5">
    <location>
        <begin position="617"/>
        <end position="681"/>
    </location>
</feature>
<dbReference type="EMBL" id="JACEFO010002379">
    <property type="protein sequence ID" value="KAF8662834.1"/>
    <property type="molecule type" value="Genomic_DNA"/>
</dbReference>
<keyword evidence="8" id="KW-1185">Reference proteome</keyword>
<evidence type="ECO:0000256" key="3">
    <source>
        <dbReference type="ARBA" id="ARBA00023180"/>
    </source>
</evidence>
<comment type="caution">
    <text evidence="7">The sequence shown here is derived from an EMBL/GenBank/DDBJ whole genome shotgun (WGS) entry which is preliminary data.</text>
</comment>
<organism evidence="7 8">
    <name type="scientific">Digitaria exilis</name>
    <dbReference type="NCBI Taxonomy" id="1010633"/>
    <lineage>
        <taxon>Eukaryota</taxon>
        <taxon>Viridiplantae</taxon>
        <taxon>Streptophyta</taxon>
        <taxon>Embryophyta</taxon>
        <taxon>Tracheophyta</taxon>
        <taxon>Spermatophyta</taxon>
        <taxon>Magnoliopsida</taxon>
        <taxon>Liliopsida</taxon>
        <taxon>Poales</taxon>
        <taxon>Poaceae</taxon>
        <taxon>PACMAD clade</taxon>
        <taxon>Panicoideae</taxon>
        <taxon>Panicodae</taxon>
        <taxon>Paniceae</taxon>
        <taxon>Anthephorinae</taxon>
        <taxon>Digitaria</taxon>
    </lineage>
</organism>
<evidence type="ECO:0000313" key="8">
    <source>
        <dbReference type="Proteomes" id="UP000636709"/>
    </source>
</evidence>
<proteinExistence type="predicted"/>
<name>A0A835AHY1_9POAL</name>
<gene>
    <name evidence="7" type="ORF">HU200_055413</name>
</gene>
<dbReference type="InterPro" id="IPR032872">
    <property type="entry name" value="WAK_assoc_C"/>
</dbReference>
<evidence type="ECO:0000256" key="2">
    <source>
        <dbReference type="ARBA" id="ARBA00022729"/>
    </source>
</evidence>
<keyword evidence="3" id="KW-0325">Glycoprotein</keyword>
<dbReference type="OrthoDB" id="635050at2759"/>
<feature type="domain" description="Wall-associated receptor kinase C-terminal" evidence="6">
    <location>
        <begin position="173"/>
        <end position="247"/>
    </location>
</feature>
<feature type="domain" description="Wall-associated receptor kinase C-terminal" evidence="6">
    <location>
        <begin position="777"/>
        <end position="827"/>
    </location>
</feature>
<feature type="domain" description="Wall-associated receptor kinase galacturonan-binding" evidence="5">
    <location>
        <begin position="26"/>
        <end position="91"/>
    </location>
</feature>
<sequence length="852" mass="90536">MRPTLLVLPLLAFLLLQLHHHASTDCESATCGNLTLTYPFWLGSSNQTTSSSPCGHPAFEVWCLDPVKGVVASLRGSSLHILAIDYPNSSLVSSHDRVAAGDDGVCRTDFNMSVSISLSPFTISRRNRALCFLYNCSSGMPPSGDEYVNATSSCRAPIYAYLGGAYDVEEPPAIETTDGCTYTYVPVLMVGRESEAMTAANYSRLLKAGFLLEWEKAGVGDCAACNATGGECRYNSSTAAFWCLCPGGRRAGSTCPAAAPASVQGEGDCSASNRCGNMTILEPFVIVPEDATEANCGEMRFLVNCQNNTPYLGYYHQSYESHAHPLQILHIFYDNSSLLVADTGKLGGLANLSHRDCQNYTFPSTNTSSKIALPFTISPVNKNLILYSCGEPPPASPEEGFVEERTCGNSTFVARVGGSYGDPDNSGRRYFLEGCDHVIVLPMLGESSGEANASNFILHIFYDNSSLLVADTGKLGGLANLSHRDCQNYTFPSTNTSSKIALPFTISPVNKNLILYSCAEPPPALPVEGLVEERTCGNSTFVARVGGSYGDPDNSGRSFLEGCDASILPILGESGEANASNYEELISNGFQLTWQQLPLPPSAAGASAASAAQPGSCWPKACGDLNITRPFWLEEPGWPPCGPPSFQLTCNSSGAFLSRSPQQAYRVVTIFAENQSLHVVDINLPLATGCPAPTFNVSTVPPPLIFSSANKDLLFLGKCTGPSPEVPAGFRSLSCDNTSFVRFGDGRNFTRDHIAGGIPVGCLFSVVPILGVGAMDGNGEDYLGSMRNGFLLEWADVPAGDCPGCIARGGECTYGDPGMVFVCKCSGSKCSDGEFTILLSGRFLRKIGCIGP</sequence>
<feature type="signal peptide" evidence="4">
    <location>
        <begin position="1"/>
        <end position="24"/>
    </location>
</feature>
<dbReference type="Proteomes" id="UP000636709">
    <property type="component" value="Unassembled WGS sequence"/>
</dbReference>
<dbReference type="GO" id="GO:0016020">
    <property type="term" value="C:membrane"/>
    <property type="evidence" value="ECO:0007669"/>
    <property type="project" value="UniProtKB-SubCell"/>
</dbReference>
<dbReference type="Pfam" id="PF14380">
    <property type="entry name" value="WAK_assoc"/>
    <property type="match status" value="2"/>
</dbReference>
<keyword evidence="2 4" id="KW-0732">Signal</keyword>
<feature type="chain" id="PRO_5032597919" evidence="4">
    <location>
        <begin position="25"/>
        <end position="852"/>
    </location>
</feature>
<evidence type="ECO:0000256" key="1">
    <source>
        <dbReference type="ARBA" id="ARBA00004167"/>
    </source>
</evidence>
<evidence type="ECO:0000256" key="4">
    <source>
        <dbReference type="SAM" id="SignalP"/>
    </source>
</evidence>
<dbReference type="GO" id="GO:0030247">
    <property type="term" value="F:polysaccharide binding"/>
    <property type="evidence" value="ECO:0007669"/>
    <property type="project" value="InterPro"/>
</dbReference>
<evidence type="ECO:0000313" key="7">
    <source>
        <dbReference type="EMBL" id="KAF8662834.1"/>
    </source>
</evidence>